<dbReference type="GO" id="GO:0005524">
    <property type="term" value="F:ATP binding"/>
    <property type="evidence" value="ECO:0007669"/>
    <property type="project" value="InterPro"/>
</dbReference>
<keyword evidence="5" id="KW-0347">Helicase</keyword>
<dbReference type="GO" id="GO:0004386">
    <property type="term" value="F:helicase activity"/>
    <property type="evidence" value="ECO:0007669"/>
    <property type="project" value="UniProtKB-KW"/>
</dbReference>
<protein>
    <submittedName>
        <fullName evidence="5">DEAD/DEAH box helicase family protein</fullName>
    </submittedName>
</protein>
<dbReference type="InterPro" id="IPR029063">
    <property type="entry name" value="SAM-dependent_MTases_sf"/>
</dbReference>
<dbReference type="EMBL" id="CP132970">
    <property type="protein sequence ID" value="XBW06810.1"/>
    <property type="molecule type" value="Genomic_DNA"/>
</dbReference>
<feature type="coiled-coil region" evidence="1">
    <location>
        <begin position="2090"/>
        <end position="2136"/>
    </location>
</feature>
<dbReference type="KEGG" id="rhox:RBB84_12315"/>
<dbReference type="GO" id="GO:0003677">
    <property type="term" value="F:DNA binding"/>
    <property type="evidence" value="ECO:0007669"/>
    <property type="project" value="InterPro"/>
</dbReference>
<feature type="region of interest" description="Disordered" evidence="2">
    <location>
        <begin position="1024"/>
        <end position="1087"/>
    </location>
</feature>
<evidence type="ECO:0000259" key="3">
    <source>
        <dbReference type="SMART" id="SM00487"/>
    </source>
</evidence>
<evidence type="ECO:0000256" key="2">
    <source>
        <dbReference type="SAM" id="MobiDB-lite"/>
    </source>
</evidence>
<keyword evidence="5" id="KW-0378">Hydrolase</keyword>
<dbReference type="RefSeq" id="WP_350247664.1">
    <property type="nucleotide sequence ID" value="NZ_CP132970.1"/>
</dbReference>
<keyword evidence="5" id="KW-0067">ATP-binding</keyword>
<dbReference type="InterPro" id="IPR052933">
    <property type="entry name" value="DNA_Protect_Modify"/>
</dbReference>
<dbReference type="InterPro" id="IPR006935">
    <property type="entry name" value="Helicase/UvrB_N"/>
</dbReference>
<name>A0AAU7V4S2_9NOCA</name>
<feature type="region of interest" description="Disordered" evidence="2">
    <location>
        <begin position="3035"/>
        <end position="3076"/>
    </location>
</feature>
<dbReference type="Pfam" id="PF04851">
    <property type="entry name" value="ResIII"/>
    <property type="match status" value="1"/>
</dbReference>
<proteinExistence type="predicted"/>
<dbReference type="PANTHER" id="PTHR41313:SF1">
    <property type="entry name" value="DNA METHYLASE ADENINE-SPECIFIC DOMAIN-CONTAINING PROTEIN"/>
    <property type="match status" value="1"/>
</dbReference>
<gene>
    <name evidence="5" type="ORF">RBB84_12315</name>
</gene>
<feature type="domain" description="Helicase ATP-binding" evidence="3">
    <location>
        <begin position="1969"/>
        <end position="2251"/>
    </location>
</feature>
<organism evidence="5">
    <name type="scientific">Rhodococcus sp. D-6</name>
    <dbReference type="NCBI Taxonomy" id="1387842"/>
    <lineage>
        <taxon>Bacteria</taxon>
        <taxon>Bacillati</taxon>
        <taxon>Actinomycetota</taxon>
        <taxon>Actinomycetes</taxon>
        <taxon>Mycobacteriales</taxon>
        <taxon>Nocardiaceae</taxon>
        <taxon>Rhodococcus</taxon>
    </lineage>
</organism>
<evidence type="ECO:0000313" key="5">
    <source>
        <dbReference type="EMBL" id="XBW06810.1"/>
    </source>
</evidence>
<reference evidence="5" key="1">
    <citation type="submission" date="2023-08" db="EMBL/GenBank/DDBJ databases">
        <title>The novel hydrolase IpcH responsible for the initial isoprocarb degradation step in Rhodococcus sp. D-6.</title>
        <authorList>
            <person name="Zhu Q."/>
        </authorList>
    </citation>
    <scope>NUCLEOTIDE SEQUENCE</scope>
    <source>
        <strain evidence="5">D-6</strain>
    </source>
</reference>
<dbReference type="InterPro" id="IPR014001">
    <property type="entry name" value="Helicase_ATP-bd"/>
</dbReference>
<feature type="coiled-coil region" evidence="1">
    <location>
        <begin position="53"/>
        <end position="80"/>
    </location>
</feature>
<feature type="coiled-coil region" evidence="1">
    <location>
        <begin position="2758"/>
        <end position="2809"/>
    </location>
</feature>
<dbReference type="PANTHER" id="PTHR41313">
    <property type="entry name" value="ADENINE-SPECIFIC METHYLTRANSFERASE"/>
    <property type="match status" value="1"/>
</dbReference>
<dbReference type="Gene3D" id="3.40.50.150">
    <property type="entry name" value="Vaccinia Virus protein VP39"/>
    <property type="match status" value="1"/>
</dbReference>
<dbReference type="SUPFAM" id="SSF52540">
    <property type="entry name" value="P-loop containing nucleoside triphosphate hydrolases"/>
    <property type="match status" value="2"/>
</dbReference>
<dbReference type="InterPro" id="IPR001650">
    <property type="entry name" value="Helicase_C-like"/>
</dbReference>
<dbReference type="SMART" id="SM00490">
    <property type="entry name" value="HELICc"/>
    <property type="match status" value="1"/>
</dbReference>
<feature type="domain" description="Helicase C-terminal" evidence="4">
    <location>
        <begin position="2429"/>
        <end position="2519"/>
    </location>
</feature>
<evidence type="ECO:0000256" key="1">
    <source>
        <dbReference type="SAM" id="Coils"/>
    </source>
</evidence>
<evidence type="ECO:0000259" key="4">
    <source>
        <dbReference type="SMART" id="SM00490"/>
    </source>
</evidence>
<keyword evidence="5" id="KW-0547">Nucleotide-binding</keyword>
<feature type="region of interest" description="Disordered" evidence="2">
    <location>
        <begin position="859"/>
        <end position="883"/>
    </location>
</feature>
<feature type="compositionally biased region" description="Basic and acidic residues" evidence="2">
    <location>
        <begin position="3039"/>
        <end position="3050"/>
    </location>
</feature>
<feature type="region of interest" description="Disordered" evidence="2">
    <location>
        <begin position="160"/>
        <end position="206"/>
    </location>
</feature>
<dbReference type="SMART" id="SM00487">
    <property type="entry name" value="DEXDc"/>
    <property type="match status" value="1"/>
</dbReference>
<feature type="compositionally biased region" description="Low complexity" evidence="2">
    <location>
        <begin position="859"/>
        <end position="874"/>
    </location>
</feature>
<keyword evidence="1" id="KW-0175">Coiled coil</keyword>
<feature type="compositionally biased region" description="Low complexity" evidence="2">
    <location>
        <begin position="1038"/>
        <end position="1066"/>
    </location>
</feature>
<dbReference type="GO" id="GO:0016787">
    <property type="term" value="F:hydrolase activity"/>
    <property type="evidence" value="ECO:0007669"/>
    <property type="project" value="InterPro"/>
</dbReference>
<dbReference type="SUPFAM" id="SSF53335">
    <property type="entry name" value="S-adenosyl-L-methionine-dependent methyltransferases"/>
    <property type="match status" value="1"/>
</dbReference>
<dbReference type="Pfam" id="PF00271">
    <property type="entry name" value="Helicase_C"/>
    <property type="match status" value="1"/>
</dbReference>
<feature type="compositionally biased region" description="Low complexity" evidence="2">
    <location>
        <begin position="1078"/>
        <end position="1087"/>
    </location>
</feature>
<dbReference type="InterPro" id="IPR027417">
    <property type="entry name" value="P-loop_NTPase"/>
</dbReference>
<sequence length="3076" mass="337252">MIQAQWAQARDQLVELETQGEKLGDLLTKAKNALATAQERGLDRGIETNSQRVTTLTERLDRLRGRWRELRAQENRLRTELHALGIDPEAVPKQTVREVVAALPAWREHPATERQLRTIERLAVETNVPFVLDDGITKGQAHDLIAAMLAGNLPNAQFTDRPAGPMFIPAATPAEPATPPTPPAAEASQDEEPQAEQPQQPRPRIDPLAEVERQLLERLAEPDTEADAAANPQVNTTAQFLSWADGHFTVKAQVALADLMADRDVLTDEQFLVCRAILSDPKRWGELGHRAAGAYWQAHTGEPLQHPVTAETVDAIVDARASEDRAVAEDFLDTTQTVLDSQEPAEPATAEKRNEQVEAIQDGIDQAATVEVDQWWARGRAAYDPADPLTLPQPDTDPQVAAAIGKVRSRTGRDEIRSQWFAGVEQARREATADERQALIVEVAVDPRLIVQVEGRRPDYLPAVTRSEVKSLIAEAAREAPPLRQAAAKVLLEHRLPDELYERAYAEWERVHGPELIWDQGTAAQWTAWMTMHARRDPLLGSWVGLPMYSRTPIIEIGIETAFEVMAEERPDLIAATADIPTERLAAEMRGNIIPNLPAPDPSELSAQFRDGAAYCALTLKDRPNSRVTYFPIRGWDYTLGGESGSVTCGRNARVAIGALLEARNLALPEWIERAYRPYAQARATVLTRAIAYARNNEFYHAAAGADLLWRYSQSGSAVADHALIKDVRRGIIDQLRSDFPAETAVLDRYGIDLSWTLQHDVDPKVLRDLRAAGDDLYSLTPADLTFAGAGDVVIGDPDGRHITLRFSWARNSTERITYVDDQPRPELTLRDAIAEARIVLATEHAGGQLDADTATAAQTQAGVDAAEAAAEPQVSEEAEPPAPRVVAPAIDEAGAVIFEEVDPAPTEPSASTGTAPDLDTPATSWVLTDRLMVGHISPTTGATPDVETTTELVATTSTDEAAQPAPAVDTAELVVPDTEYGEPLSSPLWRDRSRSLVKVRKESGADVWVSRDTAAQYAAAAGIEPQPAPDQPPRESAAAAAAITPEIDPTATAETAPPETGATSTRTDTDAEADQGTAVPEAAETTVARPAAPAVAVQDFALGTEVLVPSGAKARARANIAALRLVQHLDQQQRPATADEQAVLAQWSGWGAIPEVFDNRAKILAQWGDEHAELLDLLGDKGFAQARQTTLNAHYTDPAVVAELWRAVVRAGLPDGAVVLEPGCGAGHFVGTAPESVRMVGVEIEPISAKIAHYLYPSQQIRNHGFERNFAPENIFTGAIGNVPFGRFAPVDPIHNADGLSIHNHFIAKSLALTAPGGYVAVVTSMFTSDARRAEERAAIVAKGDLIGAVRLPTGAFDRQAGTDVVTDVLVFRRRDDGATPTEDTLEWAQPAVQVEAVDATTGEAAHTWINPYFKKYPQRVLGTLTVGGGMYAGSSLRVVPTTAKSLATQLREQLDPIIDQALGRGLGFTAPAPAPAQVEAFRTPGLRTGADLDSNEVLPGALRFNEAEDRFEQFTLGRGWAEVTCRGKDLAEQWKVIVALGETVMELAEASRSRTATVADRDVIRARLGGLYDRYVATWGPLNRFKLTEPTPLSEDKIAARLDKAIAEWRIKAGREEALADGLDPKEAGPYTGSIPDEVYEELYEKASEQPQPRRYSAHLQGAIARDPRLGMVLAIENFQSKFDGSDAVATKTAIFTEDTTPFKDKAASAADVDEALAISFDELGHILPQRVAELLKVSVEDALAQAQGKIYPSLHDADRWELATVALSGQVRDKLARATITAGDDPRYAPLVEALTEVVPPDVDPAEIGVRIGATWVPIEDYRAFLVDEFGLRPDRLTVEHDQVSGNWQITTDQRSRHEFSGGYPDKYGSARLPGVKMVELLANNKPVQVNKTGDELERSPKPRFNVKLTEQAQVSAAALQERFEKWLWEDGDRYVRLARIFNERYNSYVKPVHDATGKAFPGMNPKYTPYDYQAAAVTRFLHDETILLDHVVGAGKTLTITASCMEAKRLGQIRQPWIVVPNHLLGQWSVEARDAYPNANILVAADLDGRDDRQRFVGQTAVGDWDLVIVPQSVFSRIAMRREAQIEYLEGELGELREALDAANSQGAEFTVKQIEQAIKNAEARVEKIIAAKATDEGLTFEQSGADFLFIDEAHDYKNLTRPSNSADLAVTNGSQRATDLEMKAKYLREKARALGAEQGMAHAPAKAIAFATGTPISNSLSEIWVMTKYLRPDLLHEAGLGRIDNWAGTFAKPVSVPEMNTTATRIQMKTRMAEYANVPQLVAMLDQFRDVVTSDRIPVRLPVLDGGAPKIVEFDMGQDAIDAMADLDVRMSQIQGDRMDLDNSLKIATDGRNLTMYPSLANLGAPDPQHSRVEHAADLIWQVHRDHADLHIPADKYGPEMTGVFQLVFCDRGTPKAGAGPKARNLYTELRDALVARGMKPEQVVFMHDYDNPKAKARLVQACADGRIRVLLTSTKKGGTGLNVQRALKQMINLDPAWTAADMEQRLGRIIRQGNVHETVNVVNMVARRSYDAMMYQYVARKSNFVAMIRKADVPPTMEDLGGDLTVSWAQSKAAATGDPVFVEQVEADQKVAELQARRDAVLNANAARNAAIRALSRSITADEKRLPEVREVAGKLAAWSGIEDRAQRTWAFPDATIPDSQTAELADALRGSLIRLKDEVTRSSDEQVFGVIGGVPLSLGYSQTLGQFSVTVGEETAWYERDRFFNVLERSTGAQGMLSTIRKIADRADRHITTIESRIEHNRRRLAETEAEPELDFTDTAELEAAKLRAEELRLEVNARENSPEALRRVREDQQRRAVDGQYPQWTLDLNPTDAWAEHRNMSKAELIASVPERMAAARQSWRGGAEMREQNRKADPWVALDDTEAIWEYGFDSGSGRPGARVRWDDRQWHLEVWDGGGNVERDAVNTRSEAFGIAARAVEKFAAEQNISREAIHRAGIERRDRLDVTTATVVDEVTARRVLEEVDAVVEPTEAVIQPIDAVVEPTDAVTATEGTYVLDETLEEGLRAASDIRPLRPVDPRTGPERPQYTDPMRQYEAGYEGGYDDGRAV</sequence>
<accession>A0AAU7V4S2</accession>
<dbReference type="Gene3D" id="3.40.50.300">
    <property type="entry name" value="P-loop containing nucleotide triphosphate hydrolases"/>
    <property type="match status" value="2"/>
</dbReference>